<accession>A0A3B0TA34</accession>
<evidence type="ECO:0008006" key="2">
    <source>
        <dbReference type="Google" id="ProtNLM"/>
    </source>
</evidence>
<proteinExistence type="predicted"/>
<evidence type="ECO:0000313" key="1">
    <source>
        <dbReference type="EMBL" id="VAW12933.1"/>
    </source>
</evidence>
<organism evidence="1">
    <name type="scientific">hydrothermal vent metagenome</name>
    <dbReference type="NCBI Taxonomy" id="652676"/>
    <lineage>
        <taxon>unclassified sequences</taxon>
        <taxon>metagenomes</taxon>
        <taxon>ecological metagenomes</taxon>
    </lineage>
</organism>
<dbReference type="EMBL" id="UOEQ01000005">
    <property type="protein sequence ID" value="VAW12933.1"/>
    <property type="molecule type" value="Genomic_DNA"/>
</dbReference>
<gene>
    <name evidence="1" type="ORF">MNBD_ALPHA11-177</name>
</gene>
<protein>
    <recommendedName>
        <fullName evidence="2">HTH IS21-type domain-containing protein</fullName>
    </recommendedName>
</protein>
<dbReference type="AlphaFoldDB" id="A0A3B0TA34"/>
<sequence>MTHLGGKLSFKIAPPVLILSVHFSAENEQVILMESAVKIRRLVLRNGHSIRSGSRSTGLSRKTIRKHVNDASPPSYHRNALPALHKLAGFEGWLEACYEQDLTRPSREHRSALKLYGLVSV</sequence>
<name>A0A3B0TA34_9ZZZZ</name>
<reference evidence="1" key="1">
    <citation type="submission" date="2018-06" db="EMBL/GenBank/DDBJ databases">
        <authorList>
            <person name="Zhirakovskaya E."/>
        </authorList>
    </citation>
    <scope>NUCLEOTIDE SEQUENCE</scope>
</reference>